<dbReference type="GO" id="GO:0008173">
    <property type="term" value="F:RNA methyltransferase activity"/>
    <property type="evidence" value="ECO:0007669"/>
    <property type="project" value="InterPro"/>
</dbReference>
<evidence type="ECO:0000313" key="5">
    <source>
        <dbReference type="Proteomes" id="UP000177953"/>
    </source>
</evidence>
<keyword evidence="2" id="KW-0808">Transferase</keyword>
<organism evidence="4 5">
    <name type="scientific">Candidatus Magasanikbacteria bacterium RIFCSPHIGHO2_01_FULL_47_8</name>
    <dbReference type="NCBI Taxonomy" id="1798673"/>
    <lineage>
        <taxon>Bacteria</taxon>
        <taxon>Candidatus Magasanikiibacteriota</taxon>
    </lineage>
</organism>
<evidence type="ECO:0000259" key="3">
    <source>
        <dbReference type="Pfam" id="PF00588"/>
    </source>
</evidence>
<dbReference type="GO" id="GO:0006396">
    <property type="term" value="P:RNA processing"/>
    <property type="evidence" value="ECO:0007669"/>
    <property type="project" value="InterPro"/>
</dbReference>
<dbReference type="AlphaFoldDB" id="A0A1F6MBF0"/>
<keyword evidence="1" id="KW-0489">Methyltransferase</keyword>
<name>A0A1F6MBF0_9BACT</name>
<dbReference type="InterPro" id="IPR004441">
    <property type="entry name" value="rRNA_MeTrfase_TrmH"/>
</dbReference>
<dbReference type="Pfam" id="PF00588">
    <property type="entry name" value="SpoU_methylase"/>
    <property type="match status" value="1"/>
</dbReference>
<dbReference type="PANTHER" id="PTHR46429:SF1">
    <property type="entry name" value="23S RRNA (GUANOSINE-2'-O-)-METHYLTRANSFERASE RLMB"/>
    <property type="match status" value="1"/>
</dbReference>
<evidence type="ECO:0000313" key="4">
    <source>
        <dbReference type="EMBL" id="OGH68890.1"/>
    </source>
</evidence>
<accession>A0A1F6MBF0</accession>
<sequence length="157" mass="17501">MSEKQCVLILPNIRSGHNVGAMFRTADGAGINKIYLTGYTPTPPHVQIDKVSLGAEKWVPWEYTKQTASVLKKLKAAGFYIVALEQTEKSVNIYEWTPKFPLALVVGNEKTGVTRSILKYCDESIHIPMRGRKNSLNVSIAAGIAMYYVSEKILDIR</sequence>
<dbReference type="CDD" id="cd18097">
    <property type="entry name" value="SpoU-like"/>
    <property type="match status" value="1"/>
</dbReference>
<dbReference type="InterPro" id="IPR001537">
    <property type="entry name" value="SpoU_MeTrfase"/>
</dbReference>
<dbReference type="Proteomes" id="UP000177953">
    <property type="component" value="Unassembled WGS sequence"/>
</dbReference>
<dbReference type="GO" id="GO:0003723">
    <property type="term" value="F:RNA binding"/>
    <property type="evidence" value="ECO:0007669"/>
    <property type="project" value="InterPro"/>
</dbReference>
<dbReference type="EMBL" id="MFPU01000076">
    <property type="protein sequence ID" value="OGH68890.1"/>
    <property type="molecule type" value="Genomic_DNA"/>
</dbReference>
<dbReference type="GO" id="GO:0032259">
    <property type="term" value="P:methylation"/>
    <property type="evidence" value="ECO:0007669"/>
    <property type="project" value="UniProtKB-KW"/>
</dbReference>
<dbReference type="InterPro" id="IPR029028">
    <property type="entry name" value="Alpha/beta_knot_MTases"/>
</dbReference>
<dbReference type="InterPro" id="IPR029026">
    <property type="entry name" value="tRNA_m1G_MTases_N"/>
</dbReference>
<evidence type="ECO:0000256" key="2">
    <source>
        <dbReference type="ARBA" id="ARBA00022679"/>
    </source>
</evidence>
<evidence type="ECO:0000256" key="1">
    <source>
        <dbReference type="ARBA" id="ARBA00022603"/>
    </source>
</evidence>
<reference evidence="4 5" key="1">
    <citation type="journal article" date="2016" name="Nat. Commun.">
        <title>Thousands of microbial genomes shed light on interconnected biogeochemical processes in an aquifer system.</title>
        <authorList>
            <person name="Anantharaman K."/>
            <person name="Brown C.T."/>
            <person name="Hug L.A."/>
            <person name="Sharon I."/>
            <person name="Castelle C.J."/>
            <person name="Probst A.J."/>
            <person name="Thomas B.C."/>
            <person name="Singh A."/>
            <person name="Wilkins M.J."/>
            <person name="Karaoz U."/>
            <person name="Brodie E.L."/>
            <person name="Williams K.H."/>
            <person name="Hubbard S.S."/>
            <person name="Banfield J.F."/>
        </authorList>
    </citation>
    <scope>NUCLEOTIDE SEQUENCE [LARGE SCALE GENOMIC DNA]</scope>
</reference>
<feature type="domain" description="tRNA/rRNA methyltransferase SpoU type" evidence="3">
    <location>
        <begin position="7"/>
        <end position="147"/>
    </location>
</feature>
<protein>
    <recommendedName>
        <fullName evidence="3">tRNA/rRNA methyltransferase SpoU type domain-containing protein</fullName>
    </recommendedName>
</protein>
<dbReference type="Gene3D" id="3.40.1280.10">
    <property type="match status" value="1"/>
</dbReference>
<gene>
    <name evidence="4" type="ORF">A2754_00770</name>
</gene>
<proteinExistence type="predicted"/>
<dbReference type="GO" id="GO:0005829">
    <property type="term" value="C:cytosol"/>
    <property type="evidence" value="ECO:0007669"/>
    <property type="project" value="TreeGrafter"/>
</dbReference>
<dbReference type="SUPFAM" id="SSF75217">
    <property type="entry name" value="alpha/beta knot"/>
    <property type="match status" value="1"/>
</dbReference>
<dbReference type="PANTHER" id="PTHR46429">
    <property type="entry name" value="23S RRNA (GUANOSINE-2'-O-)-METHYLTRANSFERASE RLMB"/>
    <property type="match status" value="1"/>
</dbReference>
<comment type="caution">
    <text evidence="4">The sequence shown here is derived from an EMBL/GenBank/DDBJ whole genome shotgun (WGS) entry which is preliminary data.</text>
</comment>